<protein>
    <submittedName>
        <fullName evidence="1">Uncharacterized protein</fullName>
    </submittedName>
</protein>
<accession>A0AAW2TIS0</accession>
<reference evidence="1" key="2">
    <citation type="journal article" date="2024" name="Plant">
        <title>Genomic evolution and insights into agronomic trait innovations of Sesamum species.</title>
        <authorList>
            <person name="Miao H."/>
            <person name="Wang L."/>
            <person name="Qu L."/>
            <person name="Liu H."/>
            <person name="Sun Y."/>
            <person name="Le M."/>
            <person name="Wang Q."/>
            <person name="Wei S."/>
            <person name="Zheng Y."/>
            <person name="Lin W."/>
            <person name="Duan Y."/>
            <person name="Cao H."/>
            <person name="Xiong S."/>
            <person name="Wang X."/>
            <person name="Wei L."/>
            <person name="Li C."/>
            <person name="Ma Q."/>
            <person name="Ju M."/>
            <person name="Zhao R."/>
            <person name="Li G."/>
            <person name="Mu C."/>
            <person name="Tian Q."/>
            <person name="Mei H."/>
            <person name="Zhang T."/>
            <person name="Gao T."/>
            <person name="Zhang H."/>
        </authorList>
    </citation>
    <scope>NUCLEOTIDE SEQUENCE</scope>
    <source>
        <strain evidence="1">G02</strain>
    </source>
</reference>
<proteinExistence type="predicted"/>
<gene>
    <name evidence="1" type="ORF">Sradi_2083100</name>
</gene>
<comment type="caution">
    <text evidence="1">The sequence shown here is derived from an EMBL/GenBank/DDBJ whole genome shotgun (WGS) entry which is preliminary data.</text>
</comment>
<reference evidence="1" key="1">
    <citation type="submission" date="2020-06" db="EMBL/GenBank/DDBJ databases">
        <authorList>
            <person name="Li T."/>
            <person name="Hu X."/>
            <person name="Zhang T."/>
            <person name="Song X."/>
            <person name="Zhang H."/>
            <person name="Dai N."/>
            <person name="Sheng W."/>
            <person name="Hou X."/>
            <person name="Wei L."/>
        </authorList>
    </citation>
    <scope>NUCLEOTIDE SEQUENCE</scope>
    <source>
        <strain evidence="1">G02</strain>
        <tissue evidence="1">Leaf</tissue>
    </source>
</reference>
<name>A0AAW2TIS0_SESRA</name>
<dbReference type="EMBL" id="JACGWJ010000008">
    <property type="protein sequence ID" value="KAL0404423.1"/>
    <property type="molecule type" value="Genomic_DNA"/>
</dbReference>
<dbReference type="AlphaFoldDB" id="A0AAW2TIS0"/>
<organism evidence="1">
    <name type="scientific">Sesamum radiatum</name>
    <name type="common">Black benniseed</name>
    <dbReference type="NCBI Taxonomy" id="300843"/>
    <lineage>
        <taxon>Eukaryota</taxon>
        <taxon>Viridiplantae</taxon>
        <taxon>Streptophyta</taxon>
        <taxon>Embryophyta</taxon>
        <taxon>Tracheophyta</taxon>
        <taxon>Spermatophyta</taxon>
        <taxon>Magnoliopsida</taxon>
        <taxon>eudicotyledons</taxon>
        <taxon>Gunneridae</taxon>
        <taxon>Pentapetalae</taxon>
        <taxon>asterids</taxon>
        <taxon>lamiids</taxon>
        <taxon>Lamiales</taxon>
        <taxon>Pedaliaceae</taxon>
        <taxon>Sesamum</taxon>
    </lineage>
</organism>
<sequence>MEDSLVNKESFCSRSLDLEGVLSTRRCSPTRAEVADDLAVDEMRRGERGLPRV</sequence>
<evidence type="ECO:0000313" key="1">
    <source>
        <dbReference type="EMBL" id="KAL0404423.1"/>
    </source>
</evidence>